<sequence>MEKPLQFIENRPPASWIKKPWLTKLPRQVEFFKDILTNVQVVSIEDPNLHRYLNQFEDNDNPMALDAEYTQSRSRNANNPNINNIISVDEGSKIALIQICGPQGALLIQRNLLNPNKEYEKRGIQIMTDFFDTHKFFAKYTVLDFKLMRDFFGQSFSRNIENVELTRIKAYSMSPNFRELIENFAGESTSDFLEKFLSFSDWSQTPLQTRQVLYAAFHVVGLWKAYQEFPEPIYDYISDDMNCPTPIQYINGINRFPVTYDRQYIILFNLQNKTQEELIEILAEKENFLLLHFFNDKAVVEVKKITGFKKFFDTRNIQCGVLDVSTWADEDDIF</sequence>
<protein>
    <recommendedName>
        <fullName evidence="3">3'-5' exonuclease domain-containing protein</fullName>
    </recommendedName>
</protein>
<gene>
    <name evidence="1" type="ORF">M9Y10_024073</name>
</gene>
<comment type="caution">
    <text evidence="1">The sequence shown here is derived from an EMBL/GenBank/DDBJ whole genome shotgun (WGS) entry which is preliminary data.</text>
</comment>
<dbReference type="Proteomes" id="UP001470230">
    <property type="component" value="Unassembled WGS sequence"/>
</dbReference>
<evidence type="ECO:0000313" key="1">
    <source>
        <dbReference type="EMBL" id="KAK8895603.1"/>
    </source>
</evidence>
<organism evidence="1 2">
    <name type="scientific">Tritrichomonas musculus</name>
    <dbReference type="NCBI Taxonomy" id="1915356"/>
    <lineage>
        <taxon>Eukaryota</taxon>
        <taxon>Metamonada</taxon>
        <taxon>Parabasalia</taxon>
        <taxon>Tritrichomonadida</taxon>
        <taxon>Tritrichomonadidae</taxon>
        <taxon>Tritrichomonas</taxon>
    </lineage>
</organism>
<evidence type="ECO:0008006" key="3">
    <source>
        <dbReference type="Google" id="ProtNLM"/>
    </source>
</evidence>
<dbReference type="InterPro" id="IPR036397">
    <property type="entry name" value="RNaseH_sf"/>
</dbReference>
<evidence type="ECO:0000313" key="2">
    <source>
        <dbReference type="Proteomes" id="UP001470230"/>
    </source>
</evidence>
<dbReference type="InterPro" id="IPR012337">
    <property type="entry name" value="RNaseH-like_sf"/>
</dbReference>
<reference evidence="1 2" key="1">
    <citation type="submission" date="2024-04" db="EMBL/GenBank/DDBJ databases">
        <title>Tritrichomonas musculus Genome.</title>
        <authorList>
            <person name="Alves-Ferreira E."/>
            <person name="Grigg M."/>
            <person name="Lorenzi H."/>
            <person name="Galac M."/>
        </authorList>
    </citation>
    <scope>NUCLEOTIDE SEQUENCE [LARGE SCALE GENOMIC DNA]</scope>
    <source>
        <strain evidence="1 2">EAF2021</strain>
    </source>
</reference>
<dbReference type="Gene3D" id="3.30.420.10">
    <property type="entry name" value="Ribonuclease H-like superfamily/Ribonuclease H"/>
    <property type="match status" value="1"/>
</dbReference>
<name>A0ABR2KX24_9EUKA</name>
<proteinExistence type="predicted"/>
<dbReference type="EMBL" id="JAPFFF010000003">
    <property type="protein sequence ID" value="KAK8895603.1"/>
    <property type="molecule type" value="Genomic_DNA"/>
</dbReference>
<accession>A0ABR2KX24</accession>
<keyword evidence="2" id="KW-1185">Reference proteome</keyword>
<dbReference type="SUPFAM" id="SSF53098">
    <property type="entry name" value="Ribonuclease H-like"/>
    <property type="match status" value="1"/>
</dbReference>